<reference evidence="9 10" key="1">
    <citation type="submission" date="2024-04" db="EMBL/GenBank/DDBJ databases">
        <authorList>
            <person name="Fracassetti M."/>
        </authorList>
    </citation>
    <scope>NUCLEOTIDE SEQUENCE [LARGE SCALE GENOMIC DNA]</scope>
</reference>
<feature type="region of interest" description="Disordered" evidence="6">
    <location>
        <begin position="412"/>
        <end position="481"/>
    </location>
</feature>
<sequence>MAHQVLQNLKQQNRFTGTIRCRVSRIWEAINTNNGRRLHLDMILIDEQGTDIWCQIPASSIHRFQNRLQEQQIYDFRDFKVSVLKENFRPCNNQLFIQFEPDTVVTHVAAVAEIPAFSFNFIKYDKIAPRSGQNRWLIDAVGHLKNYSELKTTSLIRTTSRKELHIQLAEGPPVRVTIWDRVIDQFDAIIDANGTEEIVLVITSVWVKKQQGEDTLSATGATKLYANMDIPEVIALRNRNHGIEVPALIPQNQPPEIPAINIKDLASLEAMENNMNQVFSVRGTVLGIKPKWFYMGCATCPIKVEPDMPEYSCTECQAIHTKAIERYRFHLIVKDNTGRADFIILDRAAHRFFGIEAEKLCNTSTYEKDQLPSILLQVVNMQLKFHIRLTNFNYTHPKTEYTVINITDTPIQGKVPQKTTNEGSSSNITGANQGTSSNITGENSTRGNDPKDIDEANPDSTEPDSIQTKKKPRVIISDDED</sequence>
<evidence type="ECO:0000256" key="3">
    <source>
        <dbReference type="ARBA" id="ARBA00022771"/>
    </source>
</evidence>
<evidence type="ECO:0000256" key="2">
    <source>
        <dbReference type="ARBA" id="ARBA00022723"/>
    </source>
</evidence>
<dbReference type="CDD" id="cd04481">
    <property type="entry name" value="RPA1_DBD_B_like"/>
    <property type="match status" value="1"/>
</dbReference>
<dbReference type="GO" id="GO:0003677">
    <property type="term" value="F:DNA binding"/>
    <property type="evidence" value="ECO:0007669"/>
    <property type="project" value="UniProtKB-KW"/>
</dbReference>
<dbReference type="Proteomes" id="UP001497516">
    <property type="component" value="Chromosome 3"/>
</dbReference>
<dbReference type="EMBL" id="OZ034816">
    <property type="protein sequence ID" value="CAL1379665.1"/>
    <property type="molecule type" value="Genomic_DNA"/>
</dbReference>
<dbReference type="GO" id="GO:0008270">
    <property type="term" value="F:zinc ion binding"/>
    <property type="evidence" value="ECO:0007669"/>
    <property type="project" value="UniProtKB-KW"/>
</dbReference>
<dbReference type="InterPro" id="IPR003871">
    <property type="entry name" value="RFA1B/D_OB_1st"/>
</dbReference>
<accession>A0AAV2E1F7</accession>
<dbReference type="CDD" id="cd04480">
    <property type="entry name" value="RPA1_DBD_A_like"/>
    <property type="match status" value="1"/>
</dbReference>
<dbReference type="CDD" id="cd04476">
    <property type="entry name" value="RPA1_DBD_C"/>
    <property type="match status" value="1"/>
</dbReference>
<dbReference type="PANTHER" id="PTHR47165">
    <property type="entry name" value="OS03G0429900 PROTEIN"/>
    <property type="match status" value="1"/>
</dbReference>
<name>A0AAV2E1F7_9ROSI</name>
<evidence type="ECO:0000313" key="9">
    <source>
        <dbReference type="EMBL" id="CAL1379665.1"/>
    </source>
</evidence>
<feature type="compositionally biased region" description="Polar residues" evidence="6">
    <location>
        <begin position="417"/>
        <end position="447"/>
    </location>
</feature>
<gene>
    <name evidence="9" type="ORF">LTRI10_LOCUS21169</name>
</gene>
<dbReference type="Gene3D" id="2.40.50.140">
    <property type="entry name" value="Nucleic acid-binding proteins"/>
    <property type="match status" value="3"/>
</dbReference>
<keyword evidence="4" id="KW-0862">Zinc</keyword>
<evidence type="ECO:0000256" key="6">
    <source>
        <dbReference type="SAM" id="MobiDB-lite"/>
    </source>
</evidence>
<dbReference type="Pfam" id="PF08646">
    <property type="entry name" value="Rep_fac-A_C"/>
    <property type="match status" value="1"/>
</dbReference>
<keyword evidence="10" id="KW-1185">Reference proteome</keyword>
<dbReference type="PANTHER" id="PTHR47165:SF4">
    <property type="entry name" value="OS03G0429900 PROTEIN"/>
    <property type="match status" value="1"/>
</dbReference>
<dbReference type="InterPro" id="IPR012340">
    <property type="entry name" value="NA-bd_OB-fold"/>
</dbReference>
<dbReference type="InterPro" id="IPR047192">
    <property type="entry name" value="Euk_RPA1_DBD_C"/>
</dbReference>
<evidence type="ECO:0000256" key="4">
    <source>
        <dbReference type="ARBA" id="ARBA00022833"/>
    </source>
</evidence>
<feature type="domain" description="Replication factor A C-terminal" evidence="8">
    <location>
        <begin position="279"/>
        <end position="408"/>
    </location>
</feature>
<feature type="domain" description="Replication protein A 70 kDa DNA-binding subunit B/D first OB fold" evidence="7">
    <location>
        <begin position="16"/>
        <end position="107"/>
    </location>
</feature>
<keyword evidence="3" id="KW-0863">Zinc-finger</keyword>
<evidence type="ECO:0000259" key="8">
    <source>
        <dbReference type="Pfam" id="PF08646"/>
    </source>
</evidence>
<organism evidence="9 10">
    <name type="scientific">Linum trigynum</name>
    <dbReference type="NCBI Taxonomy" id="586398"/>
    <lineage>
        <taxon>Eukaryota</taxon>
        <taxon>Viridiplantae</taxon>
        <taxon>Streptophyta</taxon>
        <taxon>Embryophyta</taxon>
        <taxon>Tracheophyta</taxon>
        <taxon>Spermatophyta</taxon>
        <taxon>Magnoliopsida</taxon>
        <taxon>eudicotyledons</taxon>
        <taxon>Gunneridae</taxon>
        <taxon>Pentapetalae</taxon>
        <taxon>rosids</taxon>
        <taxon>fabids</taxon>
        <taxon>Malpighiales</taxon>
        <taxon>Linaceae</taxon>
        <taxon>Linum</taxon>
    </lineage>
</organism>
<dbReference type="AlphaFoldDB" id="A0AAV2E1F7"/>
<evidence type="ECO:0000259" key="7">
    <source>
        <dbReference type="Pfam" id="PF02721"/>
    </source>
</evidence>
<comment type="similarity">
    <text evidence="1">Belongs to the replication factor A protein 1 family.</text>
</comment>
<keyword evidence="5" id="KW-0238">DNA-binding</keyword>
<keyword evidence="2" id="KW-0479">Metal-binding</keyword>
<dbReference type="InterPro" id="IPR013955">
    <property type="entry name" value="Rep_factor-A_C"/>
</dbReference>
<evidence type="ECO:0000256" key="5">
    <source>
        <dbReference type="ARBA" id="ARBA00023125"/>
    </source>
</evidence>
<evidence type="ECO:0008006" key="11">
    <source>
        <dbReference type="Google" id="ProtNLM"/>
    </source>
</evidence>
<protein>
    <recommendedName>
        <fullName evidence="11">Replication factor A C-terminal domain-containing protein</fullName>
    </recommendedName>
</protein>
<dbReference type="Pfam" id="PF02721">
    <property type="entry name" value="DUF223"/>
    <property type="match status" value="1"/>
</dbReference>
<evidence type="ECO:0000256" key="1">
    <source>
        <dbReference type="ARBA" id="ARBA00005690"/>
    </source>
</evidence>
<evidence type="ECO:0000313" key="10">
    <source>
        <dbReference type="Proteomes" id="UP001497516"/>
    </source>
</evidence>
<proteinExistence type="inferred from homology"/>
<dbReference type="SUPFAM" id="SSF50249">
    <property type="entry name" value="Nucleic acid-binding proteins"/>
    <property type="match status" value="3"/>
</dbReference>